<dbReference type="PROSITE" id="PS51750">
    <property type="entry name" value="BRO_N"/>
    <property type="match status" value="1"/>
</dbReference>
<reference evidence="2 3" key="1">
    <citation type="submission" date="2017-11" db="EMBL/GenBank/DDBJ databases">
        <title>Genome sequence of Lysinibacillus sphaericus, a lignin-degrading bacteria isolated from municipal solid waste soil.</title>
        <authorList>
            <person name="Persinoti G.F."/>
            <person name="Paixao D.A."/>
            <person name="Bugg T.D."/>
            <person name="Squina F.M."/>
        </authorList>
    </citation>
    <scope>NUCLEOTIDE SEQUENCE [LARGE SCALE GENOMIC DNA]</scope>
    <source>
        <strain evidence="2 3">A1</strain>
    </source>
</reference>
<keyword evidence="3" id="KW-1185">Reference proteome</keyword>
<protein>
    <recommendedName>
        <fullName evidence="1">Bro-N domain-containing protein</fullName>
    </recommendedName>
</protein>
<organism evidence="2 3">
    <name type="scientific">Lysinibacillus sphaericus</name>
    <name type="common">Bacillus sphaericus</name>
    <dbReference type="NCBI Taxonomy" id="1421"/>
    <lineage>
        <taxon>Bacteria</taxon>
        <taxon>Bacillati</taxon>
        <taxon>Bacillota</taxon>
        <taxon>Bacilli</taxon>
        <taxon>Bacillales</taxon>
        <taxon>Bacillaceae</taxon>
        <taxon>Lysinibacillus</taxon>
    </lineage>
</organism>
<dbReference type="SMART" id="SM01040">
    <property type="entry name" value="Bro-N"/>
    <property type="match status" value="1"/>
</dbReference>
<evidence type="ECO:0000259" key="1">
    <source>
        <dbReference type="PROSITE" id="PS51750"/>
    </source>
</evidence>
<dbReference type="Proteomes" id="UP000237319">
    <property type="component" value="Unassembled WGS sequence"/>
</dbReference>
<proteinExistence type="predicted"/>
<name>A0A2S5D048_LYSSH</name>
<dbReference type="InterPro" id="IPR003497">
    <property type="entry name" value="BRO_N_domain"/>
</dbReference>
<dbReference type="Pfam" id="PF02498">
    <property type="entry name" value="Bro-N"/>
    <property type="match status" value="1"/>
</dbReference>
<dbReference type="RefSeq" id="WP_103976554.1">
    <property type="nucleotide sequence ID" value="NZ_PGLV01000001.1"/>
</dbReference>
<comment type="caution">
    <text evidence="2">The sequence shown here is derived from an EMBL/GenBank/DDBJ whole genome shotgun (WGS) entry which is preliminary data.</text>
</comment>
<gene>
    <name evidence="2" type="ORF">LYSIN_01208</name>
</gene>
<dbReference type="AlphaFoldDB" id="A0A2S5D048"/>
<evidence type="ECO:0000313" key="2">
    <source>
        <dbReference type="EMBL" id="POZ56425.1"/>
    </source>
</evidence>
<evidence type="ECO:0000313" key="3">
    <source>
        <dbReference type="Proteomes" id="UP000237319"/>
    </source>
</evidence>
<accession>A0A2S5D048</accession>
<dbReference type="EMBL" id="PGLV01000001">
    <property type="protein sequence ID" value="POZ56425.1"/>
    <property type="molecule type" value="Genomic_DNA"/>
</dbReference>
<feature type="domain" description="Bro-N" evidence="1">
    <location>
        <begin position="13"/>
        <end position="114"/>
    </location>
</feature>
<sequence>MTKVLEVVSTIKMEVLDKEFTVYGNIDDPLFLAKDVAEWIDYAKTSQGYYDVSTMLNTVDVDEKCKNTSTNNSRSSWFLTEDGLYEVLFQSRKPIAKAVKKEVKSVLKTLRKEGVVVSDTATHEQVIYNVDLFMSNLNNFDITKLYGLIDEFLQYQRANKTRLAYKNKSKTRHGNKKYKSHIESMEEIREHLVEWLNVQIDKFNTNQQLGLAHEFIKIRELVRVSVENMRYRTAATSK</sequence>